<dbReference type="InterPro" id="IPR010998">
    <property type="entry name" value="Integrase_recombinase_N"/>
</dbReference>
<dbReference type="InterPro" id="IPR050090">
    <property type="entry name" value="Tyrosine_recombinase_XerCD"/>
</dbReference>
<evidence type="ECO:0000313" key="8">
    <source>
        <dbReference type="EMBL" id="GGI06982.1"/>
    </source>
</evidence>
<dbReference type="InterPro" id="IPR004107">
    <property type="entry name" value="Integrase_SAM-like_N"/>
</dbReference>
<evidence type="ECO:0000259" key="7">
    <source>
        <dbReference type="PROSITE" id="PS51900"/>
    </source>
</evidence>
<evidence type="ECO:0000256" key="5">
    <source>
        <dbReference type="PROSITE-ProRule" id="PRU01248"/>
    </source>
</evidence>
<accession>A0ABQ2B5S5</accession>
<gene>
    <name evidence="8" type="ORF">GCM10007368_13880</name>
</gene>
<keyword evidence="2" id="KW-0229">DNA integration</keyword>
<sequence>MPGSRPKVWVKAPMTFERIGSARSWLNRQQVEIEDGVTRPQTVATRTTLGEYAEQWIKTRRSAKGGPLRATTVRTYRGYMSKHIEPTLGHLALPAVTREVIRAWYAALPDETPTGNARAYAFLKSVCATAVEDGLMPSQPCTIRGGSSSKPKTKVTVATPAQVRALADKMPEHLQLAILLGAWCSLRNGEVLELRRRDVTPESIRVERGVTFVDGKAIIGPPKTDAGVRTVAVPPHISEAITEHLDKWVNADADALLFVRAPGDRTNLHTNTFGYFTKQAIKQTDLPATFRFHHLRHSGLTLAARTGATVAELQARAGHSTPHMALRYQHAASERDRALADALSALAVDN</sequence>
<evidence type="ECO:0000259" key="6">
    <source>
        <dbReference type="PROSITE" id="PS51898"/>
    </source>
</evidence>
<dbReference type="InterPro" id="IPR044068">
    <property type="entry name" value="CB"/>
</dbReference>
<feature type="domain" description="Core-binding (CB)" evidence="7">
    <location>
        <begin position="47"/>
        <end position="131"/>
    </location>
</feature>
<proteinExistence type="inferred from homology"/>
<evidence type="ECO:0000256" key="1">
    <source>
        <dbReference type="ARBA" id="ARBA00008857"/>
    </source>
</evidence>
<reference evidence="9" key="1">
    <citation type="journal article" date="2019" name="Int. J. Syst. Evol. Microbiol.">
        <title>The Global Catalogue of Microorganisms (GCM) 10K type strain sequencing project: providing services to taxonomists for standard genome sequencing and annotation.</title>
        <authorList>
            <consortium name="The Broad Institute Genomics Platform"/>
            <consortium name="The Broad Institute Genome Sequencing Center for Infectious Disease"/>
            <person name="Wu L."/>
            <person name="Ma J."/>
        </authorList>
    </citation>
    <scope>NUCLEOTIDE SEQUENCE [LARGE SCALE GENOMIC DNA]</scope>
    <source>
        <strain evidence="9">CCM 8653</strain>
    </source>
</reference>
<evidence type="ECO:0000256" key="3">
    <source>
        <dbReference type="ARBA" id="ARBA00023125"/>
    </source>
</evidence>
<dbReference type="PROSITE" id="PS51898">
    <property type="entry name" value="TYR_RECOMBINASE"/>
    <property type="match status" value="1"/>
</dbReference>
<feature type="domain" description="Tyr recombinase" evidence="6">
    <location>
        <begin position="153"/>
        <end position="341"/>
    </location>
</feature>
<keyword evidence="9" id="KW-1185">Reference proteome</keyword>
<dbReference type="CDD" id="cd01189">
    <property type="entry name" value="INT_ICEBs1_C_like"/>
    <property type="match status" value="1"/>
</dbReference>
<dbReference type="Gene3D" id="1.10.150.130">
    <property type="match status" value="1"/>
</dbReference>
<dbReference type="Proteomes" id="UP000632535">
    <property type="component" value="Unassembled WGS sequence"/>
</dbReference>
<dbReference type="Gene3D" id="1.10.443.10">
    <property type="entry name" value="Intergrase catalytic core"/>
    <property type="match status" value="1"/>
</dbReference>
<dbReference type="EMBL" id="BMDG01000004">
    <property type="protein sequence ID" value="GGI06982.1"/>
    <property type="molecule type" value="Genomic_DNA"/>
</dbReference>
<dbReference type="Pfam" id="PF00589">
    <property type="entry name" value="Phage_integrase"/>
    <property type="match status" value="1"/>
</dbReference>
<dbReference type="PROSITE" id="PS51900">
    <property type="entry name" value="CB"/>
    <property type="match status" value="1"/>
</dbReference>
<keyword evidence="4" id="KW-0233">DNA recombination</keyword>
<organism evidence="8 9">
    <name type="scientific">Isoptericola cucumis</name>
    <dbReference type="NCBI Taxonomy" id="1776856"/>
    <lineage>
        <taxon>Bacteria</taxon>
        <taxon>Bacillati</taxon>
        <taxon>Actinomycetota</taxon>
        <taxon>Actinomycetes</taxon>
        <taxon>Micrococcales</taxon>
        <taxon>Promicromonosporaceae</taxon>
        <taxon>Isoptericola</taxon>
    </lineage>
</organism>
<dbReference type="InterPro" id="IPR002104">
    <property type="entry name" value="Integrase_catalytic"/>
</dbReference>
<evidence type="ECO:0000256" key="2">
    <source>
        <dbReference type="ARBA" id="ARBA00022908"/>
    </source>
</evidence>
<dbReference type="InterPro" id="IPR013762">
    <property type="entry name" value="Integrase-like_cat_sf"/>
</dbReference>
<name>A0ABQ2B5S5_9MICO</name>
<evidence type="ECO:0000313" key="9">
    <source>
        <dbReference type="Proteomes" id="UP000632535"/>
    </source>
</evidence>
<keyword evidence="3 5" id="KW-0238">DNA-binding</keyword>
<comment type="similarity">
    <text evidence="1">Belongs to the 'phage' integrase family.</text>
</comment>
<dbReference type="PANTHER" id="PTHR30349">
    <property type="entry name" value="PHAGE INTEGRASE-RELATED"/>
    <property type="match status" value="1"/>
</dbReference>
<protein>
    <submittedName>
        <fullName evidence="8">Prophage phiRv2 integrase</fullName>
    </submittedName>
</protein>
<dbReference type="SUPFAM" id="SSF56349">
    <property type="entry name" value="DNA breaking-rejoining enzymes"/>
    <property type="match status" value="1"/>
</dbReference>
<evidence type="ECO:0000256" key="4">
    <source>
        <dbReference type="ARBA" id="ARBA00023172"/>
    </source>
</evidence>
<dbReference type="InterPro" id="IPR011010">
    <property type="entry name" value="DNA_brk_join_enz"/>
</dbReference>
<comment type="caution">
    <text evidence="8">The sequence shown here is derived from an EMBL/GenBank/DDBJ whole genome shotgun (WGS) entry which is preliminary data.</text>
</comment>
<dbReference type="PANTHER" id="PTHR30349:SF64">
    <property type="entry name" value="PROPHAGE INTEGRASE INTD-RELATED"/>
    <property type="match status" value="1"/>
</dbReference>
<dbReference type="Pfam" id="PF14659">
    <property type="entry name" value="Phage_int_SAM_3"/>
    <property type="match status" value="1"/>
</dbReference>